<dbReference type="InterPro" id="IPR036397">
    <property type="entry name" value="RNaseH_sf"/>
</dbReference>
<feature type="domain" description="Integrase catalytic" evidence="2">
    <location>
        <begin position="484"/>
        <end position="650"/>
    </location>
</feature>
<dbReference type="PROSITE" id="PS50994">
    <property type="entry name" value="INTEGRASE"/>
    <property type="match status" value="1"/>
</dbReference>
<evidence type="ECO:0000313" key="3">
    <source>
        <dbReference type="EMBL" id="KAF4679398.1"/>
    </source>
</evidence>
<dbReference type="Gene3D" id="3.30.420.10">
    <property type="entry name" value="Ribonuclease H-like superfamily/Ribonuclease H"/>
    <property type="match status" value="1"/>
</dbReference>
<feature type="compositionally biased region" description="Basic and acidic residues" evidence="1">
    <location>
        <begin position="773"/>
        <end position="784"/>
    </location>
</feature>
<gene>
    <name evidence="3" type="ORF">FOZ60_015127</name>
</gene>
<reference evidence="3 4" key="1">
    <citation type="submission" date="2020-04" db="EMBL/GenBank/DDBJ databases">
        <title>Perkinsus olseni comparative genomics.</title>
        <authorList>
            <person name="Bogema D.R."/>
        </authorList>
    </citation>
    <scope>NUCLEOTIDE SEQUENCE [LARGE SCALE GENOMIC DNA]</scope>
    <source>
        <strain evidence="3">00978-12</strain>
    </source>
</reference>
<dbReference type="GO" id="GO:0015074">
    <property type="term" value="P:DNA integration"/>
    <property type="evidence" value="ECO:0007669"/>
    <property type="project" value="InterPro"/>
</dbReference>
<sequence length="942" mass="106274">MQALPFPDPTTKHKPVIIRQILTLTPSAITVKRPHHSRLLLAKRGRYLDITRSAGEAQCRAHCDIARQIAGRCTGNWDDEIDSKEEQQCRKHLQAAEVIWRQLNGAVPLIKNARDLKIVVDASNTGYGIELWVPTGQLSGSVEFPSTGWISVYAESKLFPYGCTWHANRRELYGMLMAFIAVIDQMQSEWWNSLKSVEVCNDSLVSIRRMRSSPRKIHGIEQLSISRLRSSIDEAVEELRLLGVNVTFSHHSHNSFYINRVDILSRVAEDLPPSNVLTNICCEVDKSTTREIPTMASDIIDFHYPYSLMIPTINSIPSLCKFTILDKSFQAWRGRGPTDSSEVIRRFLINQQDRDPQTREAKEVLESSLDPSSFKANLPPSLYHYIQHCVLFNGVLCKVELWDEDESLKIVLPRPAVSSLLNELGSYYHHIRGHVGVDATYRHVRKLFWAPALRKSIKSIVRSCVACLVTTPVKKLRHESHLRCPSAPFEVIGCDLVGPLVPGAIQAGASSGARWILTATDLLSRYCLLFPLSDISTSSICRVLEREVFLVYRAPSTVITDLGSNLISLSFDALCAYYSCKHLTLPVRHPSSGGFYEVSHLHLARSLRRSLQGRNPSSWPELLRFIQASMNGSVDETTGLTPHQIVFGFDAALPFENMMMSSLSQQALTTNSIQEYLSYPNETRGGMILNAVKKLDRNREKMTKIWREEWKKSRSATVGPVVRPVYEVGRQVLVYQPPSHKLDAMWVPGIITRHLGKECVEVKFSDGSVQVYHKDHIKEDDSHPSRTQGSIEAEEPIAQRGPAATQQSSAEEVPTHHGRKRLPSTPEPVEFAEPTKRRVLRNPTRTYFVAWKDADDMVRYGQRLSWTNDGYFLVQEYKLDEAEQMLLPLWISSDGSHHIGTISDPECKPLTLTVSPKDTVTLHLDGSSNHLSQRDIEKVASL</sequence>
<dbReference type="Gene3D" id="1.10.340.70">
    <property type="match status" value="1"/>
</dbReference>
<dbReference type="Pfam" id="PF17921">
    <property type="entry name" value="Integrase_H2C2"/>
    <property type="match status" value="1"/>
</dbReference>
<dbReference type="InterPro" id="IPR012337">
    <property type="entry name" value="RNaseH-like_sf"/>
</dbReference>
<comment type="caution">
    <text evidence="3">The sequence shown here is derived from an EMBL/GenBank/DDBJ whole genome shotgun (WGS) entry which is preliminary data.</text>
</comment>
<dbReference type="EMBL" id="JABANP010000741">
    <property type="protein sequence ID" value="KAF4679398.1"/>
    <property type="molecule type" value="Genomic_DNA"/>
</dbReference>
<dbReference type="PANTHER" id="PTHR37984">
    <property type="entry name" value="PROTEIN CBG26694"/>
    <property type="match status" value="1"/>
</dbReference>
<protein>
    <recommendedName>
        <fullName evidence="2">Integrase catalytic domain-containing protein</fullName>
    </recommendedName>
</protein>
<dbReference type="Proteomes" id="UP000541610">
    <property type="component" value="Unassembled WGS sequence"/>
</dbReference>
<evidence type="ECO:0000259" key="2">
    <source>
        <dbReference type="PROSITE" id="PS50994"/>
    </source>
</evidence>
<dbReference type="AlphaFoldDB" id="A0A7J6N677"/>
<dbReference type="InterPro" id="IPR050951">
    <property type="entry name" value="Retrovirus_Pol_polyprotein"/>
</dbReference>
<dbReference type="GO" id="GO:0003676">
    <property type="term" value="F:nucleic acid binding"/>
    <property type="evidence" value="ECO:0007669"/>
    <property type="project" value="InterPro"/>
</dbReference>
<dbReference type="OrthoDB" id="6494945at2759"/>
<dbReference type="SUPFAM" id="SSF53098">
    <property type="entry name" value="Ribonuclease H-like"/>
    <property type="match status" value="1"/>
</dbReference>
<feature type="region of interest" description="Disordered" evidence="1">
    <location>
        <begin position="773"/>
        <end position="835"/>
    </location>
</feature>
<accession>A0A7J6N677</accession>
<name>A0A7J6N677_PEROL</name>
<dbReference type="InterPro" id="IPR001584">
    <property type="entry name" value="Integrase_cat-core"/>
</dbReference>
<proteinExistence type="predicted"/>
<dbReference type="PANTHER" id="PTHR37984:SF5">
    <property type="entry name" value="PROTEIN NYNRIN-LIKE"/>
    <property type="match status" value="1"/>
</dbReference>
<dbReference type="InterPro" id="IPR041588">
    <property type="entry name" value="Integrase_H2C2"/>
</dbReference>
<dbReference type="Gene3D" id="2.30.30.140">
    <property type="match status" value="1"/>
</dbReference>
<organism evidence="3 4">
    <name type="scientific">Perkinsus olseni</name>
    <name type="common">Perkinsus atlanticus</name>
    <dbReference type="NCBI Taxonomy" id="32597"/>
    <lineage>
        <taxon>Eukaryota</taxon>
        <taxon>Sar</taxon>
        <taxon>Alveolata</taxon>
        <taxon>Perkinsozoa</taxon>
        <taxon>Perkinsea</taxon>
        <taxon>Perkinsida</taxon>
        <taxon>Perkinsidae</taxon>
        <taxon>Perkinsus</taxon>
    </lineage>
</organism>
<evidence type="ECO:0000256" key="1">
    <source>
        <dbReference type="SAM" id="MobiDB-lite"/>
    </source>
</evidence>
<evidence type="ECO:0000313" key="4">
    <source>
        <dbReference type="Proteomes" id="UP000541610"/>
    </source>
</evidence>